<dbReference type="GO" id="GO:0051539">
    <property type="term" value="F:4 iron, 4 sulfur cluster binding"/>
    <property type="evidence" value="ECO:0007669"/>
    <property type="project" value="UniProtKB-KW"/>
</dbReference>
<organism evidence="8 9">
    <name type="scientific">Candidatus Desulfatibia profunda</name>
    <dbReference type="NCBI Taxonomy" id="2841695"/>
    <lineage>
        <taxon>Bacteria</taxon>
        <taxon>Pseudomonadati</taxon>
        <taxon>Thermodesulfobacteriota</taxon>
        <taxon>Desulfobacteria</taxon>
        <taxon>Desulfobacterales</taxon>
        <taxon>Desulfobacterales incertae sedis</taxon>
        <taxon>Candidatus Desulfatibia</taxon>
    </lineage>
</organism>
<dbReference type="Gene3D" id="3.20.20.70">
    <property type="entry name" value="Aldolase class I"/>
    <property type="match status" value="2"/>
</dbReference>
<feature type="binding site" evidence="6">
    <location>
        <position position="71"/>
    </location>
    <ligand>
        <name>[4Fe-4S] cluster</name>
        <dbReference type="ChEBI" id="CHEBI:49883"/>
        <note>4Fe-4S-S-AdoMet</note>
    </ligand>
</feature>
<evidence type="ECO:0000259" key="7">
    <source>
        <dbReference type="Pfam" id="PF04055"/>
    </source>
</evidence>
<proteinExistence type="predicted"/>
<dbReference type="InterPro" id="IPR034457">
    <property type="entry name" value="Organic_radical-activating"/>
</dbReference>
<comment type="cofactor">
    <cofactor evidence="6">
        <name>[4Fe-4S] cluster</name>
        <dbReference type="ChEBI" id="CHEBI:49883"/>
    </cofactor>
    <text evidence="6">Binds 1 [4Fe-4S] cluster. The cluster is coordinated with 3 cysteines and an exchangeable S-adenosyl-L-methionine.</text>
</comment>
<dbReference type="PANTHER" id="PTHR30352:SF5">
    <property type="entry name" value="PYRUVATE FORMATE-LYASE 1-ACTIVATING ENZYME"/>
    <property type="match status" value="1"/>
</dbReference>
<evidence type="ECO:0000313" key="9">
    <source>
        <dbReference type="Proteomes" id="UP000603434"/>
    </source>
</evidence>
<reference evidence="8 9" key="1">
    <citation type="submission" date="2020-08" db="EMBL/GenBank/DDBJ databases">
        <title>Bridging the membrane lipid divide: bacteria of the FCB group superphylum have the potential to synthesize archaeal ether lipids.</title>
        <authorList>
            <person name="Villanueva L."/>
            <person name="Von Meijenfeldt F.A.B."/>
            <person name="Westbye A.B."/>
            <person name="Yadav S."/>
            <person name="Hopmans E.C."/>
            <person name="Dutilh B.E."/>
            <person name="Sinninghe Damste J.S."/>
        </authorList>
    </citation>
    <scope>NUCLEOTIDE SEQUENCE [LARGE SCALE GENOMIC DNA]</scope>
    <source>
        <strain evidence="8">NIOZ-UU30</strain>
    </source>
</reference>
<dbReference type="GO" id="GO:0046872">
    <property type="term" value="F:metal ion binding"/>
    <property type="evidence" value="ECO:0007669"/>
    <property type="project" value="UniProtKB-KW"/>
</dbReference>
<evidence type="ECO:0000256" key="1">
    <source>
        <dbReference type="ARBA" id="ARBA00022485"/>
    </source>
</evidence>
<keyword evidence="2 6" id="KW-0949">S-adenosyl-L-methionine</keyword>
<dbReference type="SFLD" id="SFLDS00029">
    <property type="entry name" value="Radical_SAM"/>
    <property type="match status" value="1"/>
</dbReference>
<dbReference type="CDD" id="cd01335">
    <property type="entry name" value="Radical_SAM"/>
    <property type="match status" value="1"/>
</dbReference>
<keyword evidence="5 6" id="KW-0411">Iron-sulfur</keyword>
<comment type="caution">
    <text evidence="8">The sequence shown here is derived from an EMBL/GenBank/DDBJ whole genome shotgun (WGS) entry which is preliminary data.</text>
</comment>
<accession>A0A8J6NRX6</accession>
<feature type="binding site" evidence="6">
    <location>
        <position position="64"/>
    </location>
    <ligand>
        <name>[4Fe-4S] cluster</name>
        <dbReference type="ChEBI" id="CHEBI:49883"/>
        <note>4Fe-4S-S-AdoMet</note>
    </ligand>
</feature>
<feature type="binding site" evidence="6">
    <location>
        <position position="68"/>
    </location>
    <ligand>
        <name>[4Fe-4S] cluster</name>
        <dbReference type="ChEBI" id="CHEBI:49883"/>
        <note>4Fe-4S-S-AdoMet</note>
    </ligand>
</feature>
<evidence type="ECO:0000256" key="2">
    <source>
        <dbReference type="ARBA" id="ARBA00022691"/>
    </source>
</evidence>
<keyword evidence="3 6" id="KW-0479">Metal-binding</keyword>
<dbReference type="SUPFAM" id="SSF102114">
    <property type="entry name" value="Radical SAM enzymes"/>
    <property type="match status" value="1"/>
</dbReference>
<evidence type="ECO:0000313" key="8">
    <source>
        <dbReference type="EMBL" id="MBC8361077.1"/>
    </source>
</evidence>
<dbReference type="Proteomes" id="UP000603434">
    <property type="component" value="Unassembled WGS sequence"/>
</dbReference>
<evidence type="ECO:0000256" key="4">
    <source>
        <dbReference type="ARBA" id="ARBA00023004"/>
    </source>
</evidence>
<dbReference type="GO" id="GO:0003824">
    <property type="term" value="F:catalytic activity"/>
    <property type="evidence" value="ECO:0007669"/>
    <property type="project" value="InterPro"/>
</dbReference>
<dbReference type="PIRSF" id="PIRSF004869">
    <property type="entry name" value="PflX_prd"/>
    <property type="match status" value="1"/>
</dbReference>
<evidence type="ECO:0000256" key="5">
    <source>
        <dbReference type="ARBA" id="ARBA00023014"/>
    </source>
</evidence>
<evidence type="ECO:0000256" key="6">
    <source>
        <dbReference type="PIRSR" id="PIRSR004869-50"/>
    </source>
</evidence>
<feature type="domain" description="Radical SAM core" evidence="7">
    <location>
        <begin position="155"/>
        <end position="263"/>
    </location>
</feature>
<name>A0A8J6NRX6_9BACT</name>
<evidence type="ECO:0000256" key="3">
    <source>
        <dbReference type="ARBA" id="ARBA00022723"/>
    </source>
</evidence>
<keyword evidence="4 6" id="KW-0408">Iron</keyword>
<dbReference type="Pfam" id="PF04055">
    <property type="entry name" value="Radical_SAM"/>
    <property type="match status" value="1"/>
</dbReference>
<dbReference type="InterPro" id="IPR058240">
    <property type="entry name" value="rSAM_sf"/>
</dbReference>
<keyword evidence="1" id="KW-0004">4Fe-4S</keyword>
<dbReference type="AlphaFoldDB" id="A0A8J6NRX6"/>
<protein>
    <submittedName>
        <fullName evidence="8">Radical SAM protein</fullName>
    </submittedName>
</protein>
<dbReference type="InterPro" id="IPR013785">
    <property type="entry name" value="Aldolase_TIM"/>
</dbReference>
<dbReference type="InterPro" id="IPR016431">
    <property type="entry name" value="Pyrv-formate_lyase-activ_prd"/>
</dbReference>
<dbReference type="EMBL" id="JACNJH010000119">
    <property type="protein sequence ID" value="MBC8361077.1"/>
    <property type="molecule type" value="Genomic_DNA"/>
</dbReference>
<dbReference type="InterPro" id="IPR007197">
    <property type="entry name" value="rSAM"/>
</dbReference>
<gene>
    <name evidence="8" type="ORF">H8E23_06745</name>
</gene>
<dbReference type="PANTHER" id="PTHR30352">
    <property type="entry name" value="PYRUVATE FORMATE-LYASE-ACTIVATING ENZYME"/>
    <property type="match status" value="1"/>
</dbReference>
<sequence>MEAFECRNKQQGYSMGSCRVEFNGKHAPACRVTLKQENGRTYRLITSIHLSRPENYLSMYQSGCNFSCRKCHSWYFSKIKNGKWYRPQDILKEAIAYDRSVTLVEPRAKATAWHAHDTCRCCGHCVVYGRRSSACPGILAPEAITLSPQGFGPVRNIAAFTGGDLVCCPEFYADCARLIHAHTNLWVLIETNGHGLTPQNLDYLQQSGVDAFWLDIKAFDKEKHKWLTGCSNKTILTLPEEILRRGFVLEVLSLYIPGLVEADELENIAGLLAAVDGAIPFTILAFFPEYRMKDFRSPDVREMVEAYERAKAAGLQHIRLGNLGVFARSQADQQYLAERVDQGAY</sequence>